<dbReference type="InterPro" id="IPR020575">
    <property type="entry name" value="Hsp90_N"/>
</dbReference>
<dbReference type="SUPFAM" id="SSF110942">
    <property type="entry name" value="HSP90 C-terminal domain"/>
    <property type="match status" value="1"/>
</dbReference>
<feature type="binding site" evidence="11">
    <location>
        <position position="41"/>
    </location>
    <ligand>
        <name>ATP</name>
        <dbReference type="ChEBI" id="CHEBI:30616"/>
    </ligand>
</feature>
<dbReference type="CDD" id="cd16927">
    <property type="entry name" value="HATPase_Hsp90-like"/>
    <property type="match status" value="1"/>
</dbReference>
<feature type="binding site" evidence="11">
    <location>
        <position position="177"/>
    </location>
    <ligand>
        <name>ATP</name>
        <dbReference type="ChEBI" id="CHEBI:30616"/>
    </ligand>
</feature>
<evidence type="ECO:0000256" key="4">
    <source>
        <dbReference type="ARBA" id="ARBA00022741"/>
    </source>
</evidence>
<evidence type="ECO:0000259" key="12">
    <source>
        <dbReference type="SMART" id="SM00387"/>
    </source>
</evidence>
<dbReference type="GO" id="GO:0005737">
    <property type="term" value="C:cytoplasm"/>
    <property type="evidence" value="ECO:0007669"/>
    <property type="project" value="UniProtKB-SubCell"/>
</dbReference>
<dbReference type="InterPro" id="IPR036890">
    <property type="entry name" value="HATPase_C_sf"/>
</dbReference>
<dbReference type="PRINTS" id="PR00775">
    <property type="entry name" value="HEATSHOCK90"/>
</dbReference>
<evidence type="ECO:0000313" key="13">
    <source>
        <dbReference type="EMBL" id="TCK18925.1"/>
    </source>
</evidence>
<comment type="subcellular location">
    <subcellularLocation>
        <location evidence="1 10">Cytoplasm</location>
    </subcellularLocation>
</comment>
<dbReference type="PIRSF" id="PIRSF002583">
    <property type="entry name" value="Hsp90"/>
    <property type="match status" value="1"/>
</dbReference>
<dbReference type="Gene3D" id="3.30.230.80">
    <property type="match status" value="1"/>
</dbReference>
<comment type="function">
    <text evidence="8 10">Molecular chaperone. Has ATPase activity.</text>
</comment>
<evidence type="ECO:0000256" key="1">
    <source>
        <dbReference type="ARBA" id="ARBA00004496"/>
    </source>
</evidence>
<comment type="caution">
    <text evidence="10">Lacks conserved residue(s) required for the propagation of feature annotation.</text>
</comment>
<feature type="binding site" evidence="11">
    <location>
        <position position="96"/>
    </location>
    <ligand>
        <name>ATP</name>
        <dbReference type="ChEBI" id="CHEBI:30616"/>
    </ligand>
</feature>
<keyword evidence="5 10" id="KW-0067">ATP-binding</keyword>
<dbReference type="AlphaFoldDB" id="A0A4R1HF16"/>
<dbReference type="InterPro" id="IPR003594">
    <property type="entry name" value="HATPase_dom"/>
</dbReference>
<dbReference type="NCBIfam" id="NF003555">
    <property type="entry name" value="PRK05218.1"/>
    <property type="match status" value="1"/>
</dbReference>
<feature type="binding site" evidence="11">
    <location>
        <position position="102"/>
    </location>
    <ligand>
        <name>ATP</name>
        <dbReference type="ChEBI" id="CHEBI:30616"/>
    </ligand>
</feature>
<dbReference type="SUPFAM" id="SSF54211">
    <property type="entry name" value="Ribosomal protein S5 domain 2-like"/>
    <property type="match status" value="1"/>
</dbReference>
<name>A0A4R1HF16_9GAMM</name>
<feature type="binding site" evidence="11">
    <location>
        <position position="37"/>
    </location>
    <ligand>
        <name>ATP</name>
        <dbReference type="ChEBI" id="CHEBI:30616"/>
    </ligand>
</feature>
<feature type="region of interest" description="C" evidence="10">
    <location>
        <begin position="554"/>
        <end position="628"/>
    </location>
</feature>
<keyword evidence="6 10" id="KW-0346">Stress response</keyword>
<dbReference type="GO" id="GO:0005524">
    <property type="term" value="F:ATP binding"/>
    <property type="evidence" value="ECO:0007669"/>
    <property type="project" value="UniProtKB-UniRule"/>
</dbReference>
<keyword evidence="3 10" id="KW-0963">Cytoplasm</keyword>
<dbReference type="OrthoDB" id="9802640at2"/>
<keyword evidence="7 10" id="KW-0143">Chaperone</keyword>
<dbReference type="FunFam" id="3.30.565.10:FF:000009">
    <property type="entry name" value="Molecular chaperone HtpG"/>
    <property type="match status" value="1"/>
</dbReference>
<organism evidence="13 14">
    <name type="scientific">Thiogranum longum</name>
    <dbReference type="NCBI Taxonomy" id="1537524"/>
    <lineage>
        <taxon>Bacteria</taxon>
        <taxon>Pseudomonadati</taxon>
        <taxon>Pseudomonadota</taxon>
        <taxon>Gammaproteobacteria</taxon>
        <taxon>Chromatiales</taxon>
        <taxon>Ectothiorhodospiraceae</taxon>
        <taxon>Thiogranum</taxon>
    </lineage>
</organism>
<dbReference type="Gene3D" id="3.30.565.10">
    <property type="entry name" value="Histidine kinase-like ATPase, C-terminal domain"/>
    <property type="match status" value="1"/>
</dbReference>
<evidence type="ECO:0000256" key="9">
    <source>
        <dbReference type="ARBA" id="ARBA00070675"/>
    </source>
</evidence>
<evidence type="ECO:0000256" key="7">
    <source>
        <dbReference type="ARBA" id="ARBA00023186"/>
    </source>
</evidence>
<dbReference type="SUPFAM" id="SSF55874">
    <property type="entry name" value="ATPase domain of HSP90 chaperone/DNA topoisomerase II/histidine kinase"/>
    <property type="match status" value="1"/>
</dbReference>
<proteinExistence type="inferred from homology"/>
<dbReference type="PROSITE" id="PS00298">
    <property type="entry name" value="HSP90"/>
    <property type="match status" value="1"/>
</dbReference>
<dbReference type="InterPro" id="IPR001404">
    <property type="entry name" value="Hsp90_fam"/>
</dbReference>
<dbReference type="GO" id="GO:0140662">
    <property type="term" value="F:ATP-dependent protein folding chaperone"/>
    <property type="evidence" value="ECO:0007669"/>
    <property type="project" value="InterPro"/>
</dbReference>
<feature type="binding site" evidence="11">
    <location>
        <position position="83"/>
    </location>
    <ligand>
        <name>ATP</name>
        <dbReference type="ChEBI" id="CHEBI:30616"/>
    </ligand>
</feature>
<dbReference type="SMART" id="SM00387">
    <property type="entry name" value="HATPase_c"/>
    <property type="match status" value="1"/>
</dbReference>
<feature type="binding site" evidence="11">
    <location>
        <begin position="125"/>
        <end position="130"/>
    </location>
    <ligand>
        <name>ATP</name>
        <dbReference type="ChEBI" id="CHEBI:30616"/>
    </ligand>
</feature>
<dbReference type="HAMAP" id="MF_00505">
    <property type="entry name" value="HSP90"/>
    <property type="match status" value="1"/>
</dbReference>
<reference evidence="13 14" key="1">
    <citation type="submission" date="2019-03" db="EMBL/GenBank/DDBJ databases">
        <title>Genomic Encyclopedia of Type Strains, Phase IV (KMG-IV): sequencing the most valuable type-strain genomes for metagenomic binning, comparative biology and taxonomic classification.</title>
        <authorList>
            <person name="Goeker M."/>
        </authorList>
    </citation>
    <scope>NUCLEOTIDE SEQUENCE [LARGE SCALE GENOMIC DNA]</scope>
    <source>
        <strain evidence="13 14">DSM 19610</strain>
    </source>
</reference>
<keyword evidence="4 10" id="KW-0547">Nucleotide-binding</keyword>
<feature type="binding site" evidence="11">
    <location>
        <begin position="103"/>
        <end position="104"/>
    </location>
    <ligand>
        <name>ATP</name>
        <dbReference type="ChEBI" id="CHEBI:30616"/>
    </ligand>
</feature>
<feature type="region of interest" description="A; substrate-binding" evidence="10">
    <location>
        <begin position="1"/>
        <end position="336"/>
    </location>
</feature>
<comment type="similarity">
    <text evidence="2 10">Belongs to the heat shock protein 90 family.</text>
</comment>
<evidence type="ECO:0000256" key="6">
    <source>
        <dbReference type="ARBA" id="ARBA00023016"/>
    </source>
</evidence>
<dbReference type="Pfam" id="PF13589">
    <property type="entry name" value="HATPase_c_3"/>
    <property type="match status" value="1"/>
</dbReference>
<dbReference type="PANTHER" id="PTHR11528">
    <property type="entry name" value="HEAT SHOCK PROTEIN 90 FAMILY MEMBER"/>
    <property type="match status" value="1"/>
</dbReference>
<sequence length="628" mass="71771">MSVETQKETMEFQAEVRQLMKLMIHSLYSNKEIFLRELISNASDACDKLRFEALSNDALYDGDSDLKIRVNFDKEARTITVSDNGVGMSRDEVVDNIGTIAKSGTKQFFESLTGDQSHDLELIGQFGVGFYSCFIVADKVTLTTRRAGAPADQAVQWESDGEGSYSLTNAAKDGRGTDIVLHMREGEDEFLDAWRLRSIITRYSDHISIPIEMPSQEEGKEGEYEVINSASALWKRPKKEISEEEYKEFYKHVAHDFGEPLAWTHNQVEGTQSYTSLLYIPKTAPFDLWDRDRRHGIKLYVRRVFIMDDAEHLMPQYLRFVRGLVDSDDLPLNVSREILQQNKFIDSIRAASVKKILGLLEKMANNEPEKYAEFWKQFGQVMKEGPAEDFANRERIAKLLRFSSTYTDSEEQNVSLEDYVSRMPDGQDKIYYITADSFSAAKNSPHLEVFRKKGIEVLLLSDRVDEWLVSHLTEFDGKPLVSVAKGDLDLGKLGNDKEEKKDDKAEEDYKAFLDKLKDVLADEVSEVRSSQRLTDSPSCLVLGEQEMAMHMQQLLKQAGHDVPDSKPILEINMDHPLVKRLREETDETRFADWTRLLFEQAMLSQGGQLQDPASFVKRLNEILVEIAD</sequence>
<dbReference type="FunFam" id="3.40.50.11260:FF:000002">
    <property type="entry name" value="Molecular chaperone HtpG"/>
    <property type="match status" value="1"/>
</dbReference>
<evidence type="ECO:0000256" key="2">
    <source>
        <dbReference type="ARBA" id="ARBA00008239"/>
    </source>
</evidence>
<evidence type="ECO:0000256" key="8">
    <source>
        <dbReference type="ARBA" id="ARBA00058590"/>
    </source>
</evidence>
<feature type="binding site" evidence="11">
    <location>
        <position position="88"/>
    </location>
    <ligand>
        <name>ATP</name>
        <dbReference type="ChEBI" id="CHEBI:30616"/>
    </ligand>
</feature>
<dbReference type="GO" id="GO:0051082">
    <property type="term" value="F:unfolded protein binding"/>
    <property type="evidence" value="ECO:0007669"/>
    <property type="project" value="UniProtKB-UniRule"/>
</dbReference>
<keyword evidence="14" id="KW-1185">Reference proteome</keyword>
<dbReference type="InterPro" id="IPR037196">
    <property type="entry name" value="HSP90_C"/>
</dbReference>
<dbReference type="Pfam" id="PF00183">
    <property type="entry name" value="HSP90"/>
    <property type="match status" value="1"/>
</dbReference>
<evidence type="ECO:0000256" key="11">
    <source>
        <dbReference type="PIRSR" id="PIRSR002583-1"/>
    </source>
</evidence>
<dbReference type="InterPro" id="IPR020568">
    <property type="entry name" value="Ribosomal_Su5_D2-typ_SF"/>
</dbReference>
<dbReference type="Gene3D" id="3.40.50.11260">
    <property type="match status" value="1"/>
</dbReference>
<dbReference type="FunFam" id="3.30.230.80:FF:000002">
    <property type="entry name" value="Molecular chaperone HtpG"/>
    <property type="match status" value="1"/>
</dbReference>
<dbReference type="EMBL" id="SMFX01000001">
    <property type="protein sequence ID" value="TCK18925.1"/>
    <property type="molecule type" value="Genomic_DNA"/>
</dbReference>
<gene>
    <name evidence="10" type="primary">htpG</name>
    <name evidence="13" type="ORF">DFR30_2213</name>
</gene>
<dbReference type="GO" id="GO:0016887">
    <property type="term" value="F:ATP hydrolysis activity"/>
    <property type="evidence" value="ECO:0007669"/>
    <property type="project" value="InterPro"/>
</dbReference>
<evidence type="ECO:0000256" key="3">
    <source>
        <dbReference type="ARBA" id="ARBA00022490"/>
    </source>
</evidence>
<evidence type="ECO:0000313" key="14">
    <source>
        <dbReference type="Proteomes" id="UP000295707"/>
    </source>
</evidence>
<accession>A0A4R1HF16</accession>
<feature type="domain" description="Histidine kinase/HSP90-like ATPase" evidence="12">
    <location>
        <begin position="30"/>
        <end position="187"/>
    </location>
</feature>
<comment type="subunit">
    <text evidence="10">Homodimer.</text>
</comment>
<dbReference type="InterPro" id="IPR019805">
    <property type="entry name" value="Heat_shock_protein_90_CS"/>
</dbReference>
<feature type="binding site" evidence="11">
    <location>
        <position position="336"/>
    </location>
    <ligand>
        <name>ATP</name>
        <dbReference type="ChEBI" id="CHEBI:30616"/>
    </ligand>
</feature>
<comment type="caution">
    <text evidence="13">The sequence shown here is derived from an EMBL/GenBank/DDBJ whole genome shotgun (WGS) entry which is preliminary data.</text>
</comment>
<evidence type="ECO:0000256" key="10">
    <source>
        <dbReference type="HAMAP-Rule" id="MF_00505"/>
    </source>
</evidence>
<evidence type="ECO:0000256" key="5">
    <source>
        <dbReference type="ARBA" id="ARBA00022840"/>
    </source>
</evidence>
<dbReference type="Proteomes" id="UP000295707">
    <property type="component" value="Unassembled WGS sequence"/>
</dbReference>
<protein>
    <recommendedName>
        <fullName evidence="9 10">Chaperone protein HtpG</fullName>
    </recommendedName>
    <alternativeName>
        <fullName evidence="10">Heat shock protein HtpG</fullName>
    </alternativeName>
    <alternativeName>
        <fullName evidence="10">High temperature protein G</fullName>
    </alternativeName>
</protein>
<dbReference type="RefSeq" id="WP_132973146.1">
    <property type="nucleotide sequence ID" value="NZ_SMFX01000001.1"/>
</dbReference>
<dbReference type="Gene3D" id="1.20.120.790">
    <property type="entry name" value="Heat shock protein 90, C-terminal domain"/>
    <property type="match status" value="1"/>
</dbReference>